<protein>
    <submittedName>
        <fullName evidence="4">Pleckstrin homology-like domain</fullName>
    </submittedName>
</protein>
<dbReference type="PROSITE" id="PS50003">
    <property type="entry name" value="PH_DOMAIN"/>
    <property type="match status" value="1"/>
</dbReference>
<dbReference type="CDD" id="cd13311">
    <property type="entry name" value="PH_Slm1"/>
    <property type="match status" value="1"/>
</dbReference>
<dbReference type="InterPro" id="IPR046869">
    <property type="entry name" value="SLM1/RGC1-like_PH"/>
</dbReference>
<evidence type="ECO:0000256" key="1">
    <source>
        <dbReference type="ARBA" id="ARBA00022553"/>
    </source>
</evidence>
<feature type="compositionally biased region" description="Polar residues" evidence="2">
    <location>
        <begin position="66"/>
        <end position="78"/>
    </location>
</feature>
<feature type="region of interest" description="Disordered" evidence="2">
    <location>
        <begin position="502"/>
        <end position="625"/>
    </location>
</feature>
<dbReference type="AlphaFoldDB" id="A0A1W5D274"/>
<dbReference type="Gene3D" id="2.30.29.30">
    <property type="entry name" value="Pleckstrin-homology domain (PH domain)/Phosphotyrosine-binding domain (PTB)"/>
    <property type="match status" value="1"/>
</dbReference>
<accession>A0A1W5D274</accession>
<dbReference type="EMBL" id="FWEW01001418">
    <property type="protein sequence ID" value="SLM37125.1"/>
    <property type="molecule type" value="Genomic_DNA"/>
</dbReference>
<feature type="region of interest" description="Disordered" evidence="2">
    <location>
        <begin position="797"/>
        <end position="947"/>
    </location>
</feature>
<dbReference type="InterPro" id="IPR046868">
    <property type="entry name" value="BAR_4"/>
</dbReference>
<dbReference type="SUPFAM" id="SSF103657">
    <property type="entry name" value="BAR/IMD domain-like"/>
    <property type="match status" value="1"/>
</dbReference>
<dbReference type="Gene3D" id="1.20.1270.60">
    <property type="entry name" value="Arfaptin homology (AH) domain/BAR domain"/>
    <property type="match status" value="1"/>
</dbReference>
<sequence length="947" mass="102667">MEQSHFPSGTTEAADFAQGGLTDTSPLSRLIQQPHLSRLDDGADGSRLGSTLQDGAAATDARRPTSAMSQSNTLTPSRGGTLKKKQSLSRRGSLKRSTSMKSIGAGDVRDRGKRADAEDDEMNSVFFIPVPTHGNPTDILANRFQAWRKVLKDLITYFRDIQKSYESRSKSLLTLSNVINTTTPPSMFLAEGGISDATQILRDYNKQALAEGNKAKNIEDDVIAQLAGLRSDLQQKVKEIKNLSGDFKNAVDKETEGTRKAVRNLQEVLETIDSASSGKSDPYLAFLNLESSGRELESIVVGEIQKAYNAYAGILKREADEAYDAADRLRSGPITMAKDHEWDSFIDNNENFIDPKVPVRRVEHIHYPGKEHPAAAEVRAGMLERKSKYLKSYTPGWYVLSPTHLHEFKSADRLNTQTPMMSLYLPEQKLGSRSGADSSSHKFMLKGRQTGPMHRGHAWVFRAESRDTMLAWFEDIKNLTEKTGEERNAFVRAVLCNGFAREPADVPTGPPAEAPATSGASSDDSDIVATASALPGSDVRNRQSDHPARDNENTTASDDFPGGVTRKASTREKHNPTAQTLDYPGLQEQPAMHGSTRHIPARQAATHPGPAHDGTGSRAISPGDVATSSRYDSYIPIAQKAEYNNLLVEKGPYETSQQGLVAGEIESEGAPDVSRATSHHGTHVPITHQTEYFGFPVIPAIPELEQQISAPQAPHQQSSIQKPPTREVSTRPGVEYNDQSVQVQGISSDGPGEVSHGGPQHQPQTAPDPKPLSYESVRHDSIYGDWMGPKATGVVAAKAAPRPHQHDLVEPAEQQKQASQQPQSEPANFDDTTSAPTELPTVLSPRSSPRTKGLGIDAFDASTEPDISRTIPATPKANATGTDTYLASDVRSRSDTNMAPHPQAAGPVPPPRESEPSRPLAAGEDTPPRPLSHFHIPGEFPPTPAAG</sequence>
<feature type="domain" description="PH" evidence="3">
    <location>
        <begin position="376"/>
        <end position="481"/>
    </location>
</feature>
<dbReference type="InterPro" id="IPR011993">
    <property type="entry name" value="PH-like_dom_sf"/>
</dbReference>
<evidence type="ECO:0000313" key="5">
    <source>
        <dbReference type="Proteomes" id="UP000192927"/>
    </source>
</evidence>
<name>A0A1W5D274_9LECA</name>
<dbReference type="InterPro" id="IPR043453">
    <property type="entry name" value="Slm1_PH"/>
</dbReference>
<feature type="compositionally biased region" description="Polar residues" evidence="2">
    <location>
        <begin position="708"/>
        <end position="722"/>
    </location>
</feature>
<evidence type="ECO:0000259" key="3">
    <source>
        <dbReference type="PROSITE" id="PS50003"/>
    </source>
</evidence>
<dbReference type="PANTHER" id="PTHR31941:SF16">
    <property type="entry name" value="PHOSPHATIDYLINOSITOL 4,5-BISPHOSPHATE-BINDING PROTEIN SLM1-RELATED"/>
    <property type="match status" value="1"/>
</dbReference>
<feature type="region of interest" description="Disordered" evidence="2">
    <location>
        <begin position="1"/>
        <end position="118"/>
    </location>
</feature>
<dbReference type="Proteomes" id="UP000192927">
    <property type="component" value="Unassembled WGS sequence"/>
</dbReference>
<feature type="compositionally biased region" description="Basic and acidic residues" evidence="2">
    <location>
        <begin position="107"/>
        <end position="116"/>
    </location>
</feature>
<dbReference type="InterPro" id="IPR001849">
    <property type="entry name" value="PH_domain"/>
</dbReference>
<feature type="compositionally biased region" description="Polar residues" evidence="2">
    <location>
        <begin position="737"/>
        <end position="747"/>
    </location>
</feature>
<keyword evidence="5" id="KW-1185">Reference proteome</keyword>
<dbReference type="SMART" id="SM00233">
    <property type="entry name" value="PH"/>
    <property type="match status" value="1"/>
</dbReference>
<feature type="compositionally biased region" description="Low complexity" evidence="2">
    <location>
        <begin position="811"/>
        <end position="827"/>
    </location>
</feature>
<feature type="region of interest" description="Disordered" evidence="2">
    <location>
        <begin position="708"/>
        <end position="775"/>
    </location>
</feature>
<feature type="compositionally biased region" description="Polar residues" evidence="2">
    <location>
        <begin position="1"/>
        <end position="11"/>
    </location>
</feature>
<dbReference type="Pfam" id="PF20400">
    <property type="entry name" value="BAR_4"/>
    <property type="match status" value="1"/>
</dbReference>
<evidence type="ECO:0000256" key="2">
    <source>
        <dbReference type="SAM" id="MobiDB-lite"/>
    </source>
</evidence>
<feature type="compositionally biased region" description="Basic and acidic residues" evidence="2">
    <location>
        <begin position="539"/>
        <end position="552"/>
    </location>
</feature>
<organism evidence="4 5">
    <name type="scientific">Lasallia pustulata</name>
    <dbReference type="NCBI Taxonomy" id="136370"/>
    <lineage>
        <taxon>Eukaryota</taxon>
        <taxon>Fungi</taxon>
        <taxon>Dikarya</taxon>
        <taxon>Ascomycota</taxon>
        <taxon>Pezizomycotina</taxon>
        <taxon>Lecanoromycetes</taxon>
        <taxon>OSLEUM clade</taxon>
        <taxon>Umbilicariomycetidae</taxon>
        <taxon>Umbilicariales</taxon>
        <taxon>Umbilicariaceae</taxon>
        <taxon>Lasallia</taxon>
    </lineage>
</organism>
<dbReference type="PANTHER" id="PTHR31941">
    <property type="entry name" value="CYTOSKELETAL SIGNALING PROTEIN SLM1"/>
    <property type="match status" value="1"/>
</dbReference>
<feature type="compositionally biased region" description="Polar residues" evidence="2">
    <location>
        <begin position="21"/>
        <end position="35"/>
    </location>
</feature>
<keyword evidence="1" id="KW-0597">Phosphoprotein</keyword>
<feature type="compositionally biased region" description="Basic residues" evidence="2">
    <location>
        <begin position="81"/>
        <end position="94"/>
    </location>
</feature>
<evidence type="ECO:0000313" key="4">
    <source>
        <dbReference type="EMBL" id="SLM37125.1"/>
    </source>
</evidence>
<dbReference type="InterPro" id="IPR027267">
    <property type="entry name" value="AH/BAR_dom_sf"/>
</dbReference>
<reference evidence="5" key="1">
    <citation type="submission" date="2017-03" db="EMBL/GenBank/DDBJ databases">
        <authorList>
            <person name="Sharma R."/>
            <person name="Thines M."/>
        </authorList>
    </citation>
    <scope>NUCLEOTIDE SEQUENCE [LARGE SCALE GENOMIC DNA]</scope>
</reference>
<dbReference type="SUPFAM" id="SSF50729">
    <property type="entry name" value="PH domain-like"/>
    <property type="match status" value="1"/>
</dbReference>
<proteinExistence type="predicted"/>
<dbReference type="Pfam" id="PF20399">
    <property type="entry name" value="PH_20"/>
    <property type="match status" value="1"/>
</dbReference>